<dbReference type="OrthoDB" id="9793162at2"/>
<dbReference type="GO" id="GO:0003824">
    <property type="term" value="F:catalytic activity"/>
    <property type="evidence" value="ECO:0007669"/>
    <property type="project" value="InterPro"/>
</dbReference>
<keyword evidence="4" id="KW-1185">Reference proteome</keyword>
<name>A0A518F0D9_9BACT</name>
<proteinExistence type="predicted"/>
<dbReference type="InterPro" id="IPR005135">
    <property type="entry name" value="Endo/exonuclease/phosphatase"/>
</dbReference>
<dbReference type="EMBL" id="CP036434">
    <property type="protein sequence ID" value="QDV09808.1"/>
    <property type="molecule type" value="Genomic_DNA"/>
</dbReference>
<feature type="compositionally biased region" description="Polar residues" evidence="1">
    <location>
        <begin position="8"/>
        <end position="22"/>
    </location>
</feature>
<dbReference type="AlphaFoldDB" id="A0A518F0D9"/>
<sequence length="268" mass="29347">MRSRRSETATPVGQPAPSSGQGPAQEFDPASELCIVSWNVHKLLHDGVHDELQDLVDIRCPHLLALQEARLGMHLPTGMVGHHARSFRSGLLGRSEEGVMTLSSVAASNAYRVRSAERELRVLTPKAALVSLFRVAGGGELCLVNLHGLNFDPSGAQLARQLEALRVRVEAFRGPMIVAGDFNTWNKARMDAVEALSHALDLEEVRPDYPGGKTGDVPAGVVSRAIGFSPDLHLDRIFVRGFRPIQVSWMLEYEASDHVPILARLEWT</sequence>
<dbReference type="Pfam" id="PF03372">
    <property type="entry name" value="Exo_endo_phos"/>
    <property type="match status" value="1"/>
</dbReference>
<dbReference type="InterPro" id="IPR036691">
    <property type="entry name" value="Endo/exonu/phosph_ase_sf"/>
</dbReference>
<reference evidence="3 4" key="1">
    <citation type="submission" date="2019-02" db="EMBL/GenBank/DDBJ databases">
        <title>Deep-cultivation of Planctomycetes and their phenomic and genomic characterization uncovers novel biology.</title>
        <authorList>
            <person name="Wiegand S."/>
            <person name="Jogler M."/>
            <person name="Boedeker C."/>
            <person name="Pinto D."/>
            <person name="Vollmers J."/>
            <person name="Rivas-Marin E."/>
            <person name="Kohn T."/>
            <person name="Peeters S.H."/>
            <person name="Heuer A."/>
            <person name="Rast P."/>
            <person name="Oberbeckmann S."/>
            <person name="Bunk B."/>
            <person name="Jeske O."/>
            <person name="Meyerdierks A."/>
            <person name="Storesund J.E."/>
            <person name="Kallscheuer N."/>
            <person name="Luecker S."/>
            <person name="Lage O.M."/>
            <person name="Pohl T."/>
            <person name="Merkel B.J."/>
            <person name="Hornburger P."/>
            <person name="Mueller R.-W."/>
            <person name="Bruemmer F."/>
            <person name="Labrenz M."/>
            <person name="Spormann A.M."/>
            <person name="Op den Camp H."/>
            <person name="Overmann J."/>
            <person name="Amann R."/>
            <person name="Jetten M.S.M."/>
            <person name="Mascher T."/>
            <person name="Medema M.H."/>
            <person name="Devos D.P."/>
            <person name="Kaster A.-K."/>
            <person name="Ovreas L."/>
            <person name="Rohde M."/>
            <person name="Galperin M.Y."/>
            <person name="Jogler C."/>
        </authorList>
    </citation>
    <scope>NUCLEOTIDE SEQUENCE [LARGE SCALE GENOMIC DNA]</scope>
    <source>
        <strain evidence="3 4">Poly30</strain>
    </source>
</reference>
<evidence type="ECO:0000256" key="1">
    <source>
        <dbReference type="SAM" id="MobiDB-lite"/>
    </source>
</evidence>
<evidence type="ECO:0000259" key="2">
    <source>
        <dbReference type="Pfam" id="PF03372"/>
    </source>
</evidence>
<gene>
    <name evidence="3" type="ORF">Poly30_53680</name>
</gene>
<organism evidence="3 4">
    <name type="scientific">Saltatorellus ferox</name>
    <dbReference type="NCBI Taxonomy" id="2528018"/>
    <lineage>
        <taxon>Bacteria</taxon>
        <taxon>Pseudomonadati</taxon>
        <taxon>Planctomycetota</taxon>
        <taxon>Planctomycetia</taxon>
        <taxon>Planctomycetia incertae sedis</taxon>
        <taxon>Saltatorellus</taxon>
    </lineage>
</organism>
<feature type="region of interest" description="Disordered" evidence="1">
    <location>
        <begin position="1"/>
        <end position="26"/>
    </location>
</feature>
<dbReference type="RefSeq" id="WP_145204850.1">
    <property type="nucleotide sequence ID" value="NZ_CP036434.1"/>
</dbReference>
<dbReference type="NCBIfam" id="NF003842">
    <property type="entry name" value="PRK05421.1-4"/>
    <property type="match status" value="1"/>
</dbReference>
<dbReference type="SUPFAM" id="SSF56219">
    <property type="entry name" value="DNase I-like"/>
    <property type="match status" value="1"/>
</dbReference>
<evidence type="ECO:0000313" key="4">
    <source>
        <dbReference type="Proteomes" id="UP000320390"/>
    </source>
</evidence>
<feature type="domain" description="Endonuclease/exonuclease/phosphatase" evidence="2">
    <location>
        <begin position="36"/>
        <end position="258"/>
    </location>
</feature>
<protein>
    <recommendedName>
        <fullName evidence="2">Endonuclease/exonuclease/phosphatase domain-containing protein</fullName>
    </recommendedName>
</protein>
<accession>A0A518F0D9</accession>
<dbReference type="Gene3D" id="3.60.10.10">
    <property type="entry name" value="Endonuclease/exonuclease/phosphatase"/>
    <property type="match status" value="1"/>
</dbReference>
<evidence type="ECO:0000313" key="3">
    <source>
        <dbReference type="EMBL" id="QDV09808.1"/>
    </source>
</evidence>
<dbReference type="Proteomes" id="UP000320390">
    <property type="component" value="Chromosome"/>
</dbReference>